<evidence type="ECO:0000256" key="1">
    <source>
        <dbReference type="ARBA" id="ARBA00022679"/>
    </source>
</evidence>
<dbReference type="STRING" id="1121298.SAMN05444401_3706"/>
<accession>A0A1M6LMA2</accession>
<dbReference type="AlphaFoldDB" id="A0A1M6LMA2"/>
<keyword evidence="2" id="KW-0012">Acyltransferase</keyword>
<dbReference type="EMBL" id="FQZO01000007">
    <property type="protein sequence ID" value="SHJ72371.1"/>
    <property type="molecule type" value="Genomic_DNA"/>
</dbReference>
<organism evidence="4 5">
    <name type="scientific">Clostridium amylolyticum</name>
    <dbReference type="NCBI Taxonomy" id="1121298"/>
    <lineage>
        <taxon>Bacteria</taxon>
        <taxon>Bacillati</taxon>
        <taxon>Bacillota</taxon>
        <taxon>Clostridia</taxon>
        <taxon>Eubacteriales</taxon>
        <taxon>Clostridiaceae</taxon>
        <taxon>Clostridium</taxon>
    </lineage>
</organism>
<dbReference type="RefSeq" id="WP_073010226.1">
    <property type="nucleotide sequence ID" value="NZ_FQZO01000007.1"/>
</dbReference>
<gene>
    <name evidence="4" type="ORF">SAMN05444401_3706</name>
</gene>
<dbReference type="Gene3D" id="3.40.630.30">
    <property type="match status" value="1"/>
</dbReference>
<dbReference type="InterPro" id="IPR000182">
    <property type="entry name" value="GNAT_dom"/>
</dbReference>
<sequence length="300" mass="34999">MIPMSVFNISEEYYIYEADAEDWARHHAIYRLSSFNEWMPLSLQGEIQRYNKSNFSYWIVKDNKRIGGALIKSNTIKCIFTIPPFDNYEELIKALVDYVKSRSDGGQEIIVPDANLSMREAYEHSGFKLSRIEKLMVCATNKYPVYWDEKYKVVIPEKQHFEDMAKLYYETYSRSKVEYIASQTYDFQLNSVDIYFKHKEDLKVPDYWSALVYDKSSNKLIAACTVGLVNELPYILDMVVDYGYQRKGIASNLIKRVLNLTHNNYPALRLNVTVGNDAEEFYKKLGFTSLAEKGLMIKVP</sequence>
<reference evidence="4 5" key="1">
    <citation type="submission" date="2016-11" db="EMBL/GenBank/DDBJ databases">
        <authorList>
            <person name="Jaros S."/>
            <person name="Januszkiewicz K."/>
            <person name="Wedrychowicz H."/>
        </authorList>
    </citation>
    <scope>NUCLEOTIDE SEQUENCE [LARGE SCALE GENOMIC DNA]</scope>
    <source>
        <strain evidence="4 5">DSM 21864</strain>
    </source>
</reference>
<dbReference type="OrthoDB" id="2858212at2"/>
<dbReference type="CDD" id="cd04301">
    <property type="entry name" value="NAT_SF"/>
    <property type="match status" value="1"/>
</dbReference>
<dbReference type="SUPFAM" id="SSF55729">
    <property type="entry name" value="Acyl-CoA N-acyltransferases (Nat)"/>
    <property type="match status" value="2"/>
</dbReference>
<feature type="domain" description="N-acetyltransferase" evidence="3">
    <location>
        <begin position="153"/>
        <end position="300"/>
    </location>
</feature>
<dbReference type="Pfam" id="PF13673">
    <property type="entry name" value="Acetyltransf_10"/>
    <property type="match status" value="1"/>
</dbReference>
<dbReference type="PANTHER" id="PTHR43420">
    <property type="entry name" value="ACETYLTRANSFERASE"/>
    <property type="match status" value="1"/>
</dbReference>
<protein>
    <submittedName>
        <fullName evidence="4">Acetyltransferase (GNAT) domain-containing protein</fullName>
    </submittedName>
</protein>
<dbReference type="GO" id="GO:0016747">
    <property type="term" value="F:acyltransferase activity, transferring groups other than amino-acyl groups"/>
    <property type="evidence" value="ECO:0007669"/>
    <property type="project" value="InterPro"/>
</dbReference>
<dbReference type="InterPro" id="IPR050680">
    <property type="entry name" value="YpeA/RimI_acetyltransf"/>
</dbReference>
<keyword evidence="1 4" id="KW-0808">Transferase</keyword>
<evidence type="ECO:0000256" key="2">
    <source>
        <dbReference type="ARBA" id="ARBA00023315"/>
    </source>
</evidence>
<dbReference type="PROSITE" id="PS51186">
    <property type="entry name" value="GNAT"/>
    <property type="match status" value="1"/>
</dbReference>
<dbReference type="Proteomes" id="UP000184080">
    <property type="component" value="Unassembled WGS sequence"/>
</dbReference>
<dbReference type="InterPro" id="IPR016181">
    <property type="entry name" value="Acyl_CoA_acyltransferase"/>
</dbReference>
<evidence type="ECO:0000313" key="4">
    <source>
        <dbReference type="EMBL" id="SHJ72371.1"/>
    </source>
</evidence>
<dbReference type="PANTHER" id="PTHR43420:SF47">
    <property type="entry name" value="N-ACETYLTRANSFERASE DOMAIN-CONTAINING PROTEIN"/>
    <property type="match status" value="1"/>
</dbReference>
<evidence type="ECO:0000259" key="3">
    <source>
        <dbReference type="PROSITE" id="PS51186"/>
    </source>
</evidence>
<proteinExistence type="predicted"/>
<name>A0A1M6LMA2_9CLOT</name>
<evidence type="ECO:0000313" key="5">
    <source>
        <dbReference type="Proteomes" id="UP000184080"/>
    </source>
</evidence>
<keyword evidence="5" id="KW-1185">Reference proteome</keyword>